<dbReference type="PANTHER" id="PTHR38042:SF1">
    <property type="entry name" value="UROPORPHYRINOGEN-III SYNTHASE, CHLOROPLASTIC"/>
    <property type="match status" value="1"/>
</dbReference>
<dbReference type="Proteomes" id="UP000276443">
    <property type="component" value="Unassembled WGS sequence"/>
</dbReference>
<dbReference type="AlphaFoldDB" id="A0A3N5BEZ8"/>
<dbReference type="InterPro" id="IPR036108">
    <property type="entry name" value="4pyrrol_syn_uPrphyn_synt_sf"/>
</dbReference>
<dbReference type="CDD" id="cd06578">
    <property type="entry name" value="HemD"/>
    <property type="match status" value="1"/>
</dbReference>
<proteinExistence type="inferred from homology"/>
<dbReference type="PANTHER" id="PTHR38042">
    <property type="entry name" value="UROPORPHYRINOGEN-III SYNTHASE, CHLOROPLASTIC"/>
    <property type="match status" value="1"/>
</dbReference>
<protein>
    <recommendedName>
        <fullName evidence="7 9">Uroporphyrinogen-III synthase</fullName>
        <ecNumber evidence="3 9">4.2.1.75</ecNumber>
    </recommendedName>
</protein>
<dbReference type="Gene3D" id="3.40.50.10090">
    <property type="match status" value="2"/>
</dbReference>
<dbReference type="Pfam" id="PF02602">
    <property type="entry name" value="HEM4"/>
    <property type="match status" value="1"/>
</dbReference>
<comment type="function">
    <text evidence="6 9">Catalyzes cyclization of the linear tetrapyrrole, hydroxymethylbilane, to the macrocyclic uroporphyrinogen III.</text>
</comment>
<keyword evidence="5 9" id="KW-0627">Porphyrin biosynthesis</keyword>
<evidence type="ECO:0000256" key="5">
    <source>
        <dbReference type="ARBA" id="ARBA00023244"/>
    </source>
</evidence>
<dbReference type="GO" id="GO:0006782">
    <property type="term" value="P:protoporphyrinogen IX biosynthetic process"/>
    <property type="evidence" value="ECO:0007669"/>
    <property type="project" value="UniProtKB-UniRule"/>
</dbReference>
<evidence type="ECO:0000313" key="11">
    <source>
        <dbReference type="EMBL" id="RPF55459.1"/>
    </source>
</evidence>
<dbReference type="RefSeq" id="WP_124219139.1">
    <property type="nucleotide sequence ID" value="NZ_RKRF01000007.1"/>
</dbReference>
<evidence type="ECO:0000256" key="7">
    <source>
        <dbReference type="ARBA" id="ARBA00040167"/>
    </source>
</evidence>
<keyword evidence="4 9" id="KW-0456">Lyase</keyword>
<dbReference type="OrthoDB" id="9815856at2"/>
<name>A0A3N5BEZ8_9BACI</name>
<reference evidence="11 12" key="1">
    <citation type="submission" date="2018-11" db="EMBL/GenBank/DDBJ databases">
        <title>Genomic Encyclopedia of Type Strains, Phase IV (KMG-IV): sequencing the most valuable type-strain genomes for metagenomic binning, comparative biology and taxonomic classification.</title>
        <authorList>
            <person name="Goeker M."/>
        </authorList>
    </citation>
    <scope>NUCLEOTIDE SEQUENCE [LARGE SCALE GENOMIC DNA]</scope>
    <source>
        <strain evidence="11 12">DSM 18090</strain>
    </source>
</reference>
<evidence type="ECO:0000256" key="8">
    <source>
        <dbReference type="ARBA" id="ARBA00048617"/>
    </source>
</evidence>
<dbReference type="InterPro" id="IPR039793">
    <property type="entry name" value="UROS/Hem4"/>
</dbReference>
<comment type="pathway">
    <text evidence="1 9">Porphyrin-containing compound metabolism; protoporphyrin-IX biosynthesis; coproporphyrinogen-III from 5-aminolevulinate: step 3/4.</text>
</comment>
<sequence length="260" mass="30223">MSLHVGKRVFISRDRQQAEGFIKPLEHVGIDVLGKSLITFEPWIPEKSLNVLSQISRFDWIVTTSANGVYYFFYALKQYGLSTEQLRHFKFAVVGTKTEAELNRYGFEADFVPEVFDAEHFSQQFLDEKKPQHVLLVKGNLSRQIIDESLNDHEVPFQNLYVYQTIVNEKAKPYIEDTYNQHDVDAWAFTSPSSIDALFELLKVQKPYILDLPCFCIGQTTKEHAINKGFRQTIMPQVYTLEDLAESVIDFYQRKESFDE</sequence>
<comment type="similarity">
    <text evidence="2 9">Belongs to the uroporphyrinogen-III synthase family.</text>
</comment>
<dbReference type="InterPro" id="IPR003754">
    <property type="entry name" value="4pyrrol_synth_uPrphyn_synth"/>
</dbReference>
<gene>
    <name evidence="11" type="ORF">EDC24_0336</name>
</gene>
<evidence type="ECO:0000313" key="12">
    <source>
        <dbReference type="Proteomes" id="UP000276443"/>
    </source>
</evidence>
<organism evidence="11 12">
    <name type="scientific">Aquisalibacillus elongatus</name>
    <dbReference type="NCBI Taxonomy" id="485577"/>
    <lineage>
        <taxon>Bacteria</taxon>
        <taxon>Bacillati</taxon>
        <taxon>Bacillota</taxon>
        <taxon>Bacilli</taxon>
        <taxon>Bacillales</taxon>
        <taxon>Bacillaceae</taxon>
        <taxon>Aquisalibacillus</taxon>
    </lineage>
</organism>
<dbReference type="EC" id="4.2.1.75" evidence="3 9"/>
<dbReference type="SUPFAM" id="SSF69618">
    <property type="entry name" value="HemD-like"/>
    <property type="match status" value="1"/>
</dbReference>
<comment type="caution">
    <text evidence="11">The sequence shown here is derived from an EMBL/GenBank/DDBJ whole genome shotgun (WGS) entry which is preliminary data.</text>
</comment>
<evidence type="ECO:0000256" key="3">
    <source>
        <dbReference type="ARBA" id="ARBA00013109"/>
    </source>
</evidence>
<evidence type="ECO:0000259" key="10">
    <source>
        <dbReference type="Pfam" id="PF02602"/>
    </source>
</evidence>
<evidence type="ECO:0000256" key="4">
    <source>
        <dbReference type="ARBA" id="ARBA00023239"/>
    </source>
</evidence>
<dbReference type="GO" id="GO:0006780">
    <property type="term" value="P:uroporphyrinogen III biosynthetic process"/>
    <property type="evidence" value="ECO:0007669"/>
    <property type="project" value="UniProtKB-UniRule"/>
</dbReference>
<comment type="catalytic activity">
    <reaction evidence="8 9">
        <text>hydroxymethylbilane = uroporphyrinogen III + H2O</text>
        <dbReference type="Rhea" id="RHEA:18965"/>
        <dbReference type="ChEBI" id="CHEBI:15377"/>
        <dbReference type="ChEBI" id="CHEBI:57308"/>
        <dbReference type="ChEBI" id="CHEBI:57845"/>
        <dbReference type="EC" id="4.2.1.75"/>
    </reaction>
</comment>
<dbReference type="UniPathway" id="UPA00251">
    <property type="reaction ID" value="UER00320"/>
</dbReference>
<evidence type="ECO:0000256" key="9">
    <source>
        <dbReference type="RuleBase" id="RU366031"/>
    </source>
</evidence>
<evidence type="ECO:0000256" key="2">
    <source>
        <dbReference type="ARBA" id="ARBA00008133"/>
    </source>
</evidence>
<dbReference type="EMBL" id="RKRF01000007">
    <property type="protein sequence ID" value="RPF55459.1"/>
    <property type="molecule type" value="Genomic_DNA"/>
</dbReference>
<evidence type="ECO:0000256" key="6">
    <source>
        <dbReference type="ARBA" id="ARBA00037589"/>
    </source>
</evidence>
<dbReference type="GO" id="GO:0004852">
    <property type="term" value="F:uroporphyrinogen-III synthase activity"/>
    <property type="evidence" value="ECO:0007669"/>
    <property type="project" value="UniProtKB-UniRule"/>
</dbReference>
<keyword evidence="12" id="KW-1185">Reference proteome</keyword>
<accession>A0A3N5BEZ8</accession>
<evidence type="ECO:0000256" key="1">
    <source>
        <dbReference type="ARBA" id="ARBA00004772"/>
    </source>
</evidence>
<feature type="domain" description="Tetrapyrrole biosynthesis uroporphyrinogen III synthase" evidence="10">
    <location>
        <begin position="23"/>
        <end position="245"/>
    </location>
</feature>